<sequence>MKISYAKDVMMKGKVLKLFFTVLMLKGLSYFKYRSSAGNKKSK</sequence>
<reference evidence="1 2" key="1">
    <citation type="journal article" date="2004" name="Nucleic Acids Res.">
        <title>The genome sequence of Bacillus cereus ATCC 10987 reveals metabolic adaptations and a large plasmid related to Bacillus anthracis pXO1.</title>
        <authorList>
            <person name="Rasko D.A."/>
            <person name="Ravel J."/>
            <person name="Okstad O.A."/>
            <person name="Helgason E."/>
            <person name="Cer R.Z."/>
            <person name="Jiang L."/>
            <person name="Shores K.A."/>
            <person name="Fouts D.E."/>
            <person name="Tourasse N.J."/>
            <person name="Angiuoli S.V."/>
            <person name="Kolonay J."/>
            <person name="Nelson W.C."/>
            <person name="Kolsto A.-B."/>
            <person name="Fraser C.M."/>
            <person name="Read T.D."/>
        </authorList>
    </citation>
    <scope>NUCLEOTIDE SEQUENCE [LARGE SCALE GENOMIC DNA]</scope>
    <source>
        <strain evidence="2">ATCC 10987 / NRS 248</strain>
    </source>
</reference>
<name>Q738N8_BACC1</name>
<dbReference type="Proteomes" id="UP000002527">
    <property type="component" value="Chromosome"/>
</dbReference>
<gene>
    <name evidence="1" type="ordered locus">BCE_2356</name>
</gene>
<proteinExistence type="predicted"/>
<dbReference type="EMBL" id="AE017194">
    <property type="protein sequence ID" value="AAS41274.1"/>
    <property type="molecule type" value="Genomic_DNA"/>
</dbReference>
<accession>Q738N8</accession>
<dbReference type="HOGENOM" id="CLU_218232_0_0_9"/>
<evidence type="ECO:0000313" key="1">
    <source>
        <dbReference type="EMBL" id="AAS41274.1"/>
    </source>
</evidence>
<organism evidence="1 2">
    <name type="scientific">Bacillus cereus (strain ATCC 10987 / NRS 248)</name>
    <dbReference type="NCBI Taxonomy" id="222523"/>
    <lineage>
        <taxon>Bacteria</taxon>
        <taxon>Bacillati</taxon>
        <taxon>Bacillota</taxon>
        <taxon>Bacilli</taxon>
        <taxon>Bacillales</taxon>
        <taxon>Bacillaceae</taxon>
        <taxon>Bacillus</taxon>
        <taxon>Bacillus cereus group</taxon>
    </lineage>
</organism>
<dbReference type="AlphaFoldDB" id="Q738N8"/>
<dbReference type="KEGG" id="bca:BCE_2356"/>
<protein>
    <submittedName>
        <fullName evidence="1">Uncharacterized protein</fullName>
    </submittedName>
</protein>
<evidence type="ECO:0000313" key="2">
    <source>
        <dbReference type="Proteomes" id="UP000002527"/>
    </source>
</evidence>